<gene>
    <name evidence="1" type="ORF">POCULU_LOCUS272</name>
</gene>
<dbReference type="Proteomes" id="UP000789572">
    <property type="component" value="Unassembled WGS sequence"/>
</dbReference>
<keyword evidence="2" id="KW-1185">Reference proteome</keyword>
<name>A0A9N8YZ37_9GLOM</name>
<organism evidence="1 2">
    <name type="scientific">Paraglomus occultum</name>
    <dbReference type="NCBI Taxonomy" id="144539"/>
    <lineage>
        <taxon>Eukaryota</taxon>
        <taxon>Fungi</taxon>
        <taxon>Fungi incertae sedis</taxon>
        <taxon>Mucoromycota</taxon>
        <taxon>Glomeromycotina</taxon>
        <taxon>Glomeromycetes</taxon>
        <taxon>Paraglomerales</taxon>
        <taxon>Paraglomeraceae</taxon>
        <taxon>Paraglomus</taxon>
    </lineage>
</organism>
<comment type="caution">
    <text evidence="1">The sequence shown here is derived from an EMBL/GenBank/DDBJ whole genome shotgun (WGS) entry which is preliminary data.</text>
</comment>
<evidence type="ECO:0000313" key="1">
    <source>
        <dbReference type="EMBL" id="CAG8455458.1"/>
    </source>
</evidence>
<sequence>MLLVNVPIYWGASHFNELPFFVIRQWDKYYPQYCLFHAYGQRYESISICLYLEDELADGRPRVVMVVLIVVLQQTQTK</sequence>
<protein>
    <submittedName>
        <fullName evidence="1">10100_t:CDS:1</fullName>
    </submittedName>
</protein>
<dbReference type="EMBL" id="CAJVPJ010000013">
    <property type="protein sequence ID" value="CAG8455458.1"/>
    <property type="molecule type" value="Genomic_DNA"/>
</dbReference>
<accession>A0A9N8YZ37</accession>
<proteinExistence type="predicted"/>
<dbReference type="AlphaFoldDB" id="A0A9N8YZ37"/>
<evidence type="ECO:0000313" key="2">
    <source>
        <dbReference type="Proteomes" id="UP000789572"/>
    </source>
</evidence>
<reference evidence="1" key="1">
    <citation type="submission" date="2021-06" db="EMBL/GenBank/DDBJ databases">
        <authorList>
            <person name="Kallberg Y."/>
            <person name="Tangrot J."/>
            <person name="Rosling A."/>
        </authorList>
    </citation>
    <scope>NUCLEOTIDE SEQUENCE</scope>
    <source>
        <strain evidence="1">IA702</strain>
    </source>
</reference>